<protein>
    <submittedName>
        <fullName evidence="2">ATPase</fullName>
    </submittedName>
</protein>
<dbReference type="Proteomes" id="UP000214646">
    <property type="component" value="Unassembled WGS sequence"/>
</dbReference>
<dbReference type="InterPro" id="IPR027417">
    <property type="entry name" value="P-loop_NTPase"/>
</dbReference>
<name>A0A225DJU5_9BACT</name>
<dbReference type="EMBL" id="NIDE01000017">
    <property type="protein sequence ID" value="OWK36665.1"/>
    <property type="molecule type" value="Genomic_DNA"/>
</dbReference>
<accession>A0A225DJU5</accession>
<dbReference type="Gene3D" id="3.40.50.300">
    <property type="entry name" value="P-loop containing nucleotide triphosphate hydrolases"/>
    <property type="match status" value="1"/>
</dbReference>
<dbReference type="AlphaFoldDB" id="A0A225DJU5"/>
<comment type="caution">
    <text evidence="2">The sequence shown here is derived from an EMBL/GenBank/DDBJ whole genome shotgun (WGS) entry which is preliminary data.</text>
</comment>
<reference evidence="3" key="1">
    <citation type="submission" date="2017-06" db="EMBL/GenBank/DDBJ databases">
        <title>Genome analysis of Fimbriiglobus ruber SP5, the first member of the order Planctomycetales with confirmed chitinolytic capability.</title>
        <authorList>
            <person name="Ravin N.V."/>
            <person name="Rakitin A.L."/>
            <person name="Ivanova A.A."/>
            <person name="Beletsky A.V."/>
            <person name="Kulichevskaya I.S."/>
            <person name="Mardanov A.V."/>
            <person name="Dedysh S.N."/>
        </authorList>
    </citation>
    <scope>NUCLEOTIDE SEQUENCE [LARGE SCALE GENOMIC DNA]</scope>
    <source>
        <strain evidence="3">SP5</strain>
    </source>
</reference>
<evidence type="ECO:0000313" key="2">
    <source>
        <dbReference type="EMBL" id="OWK36665.1"/>
    </source>
</evidence>
<sequence length="113" mass="12613">MTLFISPDTPAFFAIDNIDSSRTPKLCIALIRQIITLAKEYDKQVILTTHNPAVLDGLDLHDDEQRLIVVERNKSGHTRVHRVEPPKQIAGQSPVSVSESFMRGYSGGLPKNF</sequence>
<feature type="region of interest" description="Disordered" evidence="1">
    <location>
        <begin position="76"/>
        <end position="95"/>
    </location>
</feature>
<organism evidence="2 3">
    <name type="scientific">Fimbriiglobus ruber</name>
    <dbReference type="NCBI Taxonomy" id="1908690"/>
    <lineage>
        <taxon>Bacteria</taxon>
        <taxon>Pseudomonadati</taxon>
        <taxon>Planctomycetota</taxon>
        <taxon>Planctomycetia</taxon>
        <taxon>Gemmatales</taxon>
        <taxon>Gemmataceae</taxon>
        <taxon>Fimbriiglobus</taxon>
    </lineage>
</organism>
<gene>
    <name evidence="2" type="ORF">FRUB_09228</name>
</gene>
<dbReference type="SUPFAM" id="SSF52540">
    <property type="entry name" value="P-loop containing nucleoside triphosphate hydrolases"/>
    <property type="match status" value="1"/>
</dbReference>
<evidence type="ECO:0000256" key="1">
    <source>
        <dbReference type="SAM" id="MobiDB-lite"/>
    </source>
</evidence>
<evidence type="ECO:0000313" key="3">
    <source>
        <dbReference type="Proteomes" id="UP000214646"/>
    </source>
</evidence>
<proteinExistence type="predicted"/>
<keyword evidence="3" id="KW-1185">Reference proteome</keyword>